<dbReference type="AlphaFoldDB" id="A1ST08"/>
<sequence length="281" mass="30736">MVIFISGASGYLGSHLVKALSKENRVFALIRRSSSRARVEGVDVIYIDEGDVLEKAFALHQPGVIINTAALYGRKGESLSALVNANIDFPTQLLALADKYKSKAFIHTGTSLPDDISPYALTKNTFVKLAQFNVESPLKFVNVALEHFYGPEDDSSKFTSYVINACLAGNKLALTNGLQQRDFIYINDVVDAYKVLIENIDKLDSFETVPVGSGLAPSVRELVEMIHSCSHSKSMLDFGAVAMRVNELMYSCADTSRLKQLGWQPAYSLESGIQATLKGNV</sequence>
<dbReference type="HOGENOM" id="CLU_007383_1_7_6"/>
<dbReference type="eggNOG" id="COG0451">
    <property type="taxonomic scope" value="Bacteria"/>
</dbReference>
<dbReference type="Proteomes" id="UP000000639">
    <property type="component" value="Chromosome"/>
</dbReference>
<feature type="domain" description="NAD-dependent epimerase/dehydratase" evidence="3">
    <location>
        <begin position="3"/>
        <end position="212"/>
    </location>
</feature>
<gene>
    <name evidence="4" type="ordered locus">Ping_0776</name>
</gene>
<dbReference type="STRING" id="357804.Ping_0776"/>
<dbReference type="SUPFAM" id="SSF51735">
    <property type="entry name" value="NAD(P)-binding Rossmann-fold domains"/>
    <property type="match status" value="1"/>
</dbReference>
<evidence type="ECO:0000256" key="2">
    <source>
        <dbReference type="ARBA" id="ARBA00007637"/>
    </source>
</evidence>
<dbReference type="InterPro" id="IPR001509">
    <property type="entry name" value="Epimerase_deHydtase"/>
</dbReference>
<proteinExistence type="inferred from homology"/>
<dbReference type="Pfam" id="PF01370">
    <property type="entry name" value="Epimerase"/>
    <property type="match status" value="1"/>
</dbReference>
<dbReference type="OrthoDB" id="9803010at2"/>
<name>A1ST08_PSYIN</name>
<accession>A1ST08</accession>
<dbReference type="Gene3D" id="3.40.50.720">
    <property type="entry name" value="NAD(P)-binding Rossmann-like Domain"/>
    <property type="match status" value="1"/>
</dbReference>
<evidence type="ECO:0000313" key="4">
    <source>
        <dbReference type="EMBL" id="ABM02623.1"/>
    </source>
</evidence>
<evidence type="ECO:0000259" key="3">
    <source>
        <dbReference type="Pfam" id="PF01370"/>
    </source>
</evidence>
<keyword evidence="5" id="KW-1185">Reference proteome</keyword>
<dbReference type="EMBL" id="CP000510">
    <property type="protein sequence ID" value="ABM02623.1"/>
    <property type="molecule type" value="Genomic_DNA"/>
</dbReference>
<organism evidence="4 5">
    <name type="scientific">Psychromonas ingrahamii (strain DSM 17664 / CCUG 51855 / 37)</name>
    <dbReference type="NCBI Taxonomy" id="357804"/>
    <lineage>
        <taxon>Bacteria</taxon>
        <taxon>Pseudomonadati</taxon>
        <taxon>Pseudomonadota</taxon>
        <taxon>Gammaproteobacteria</taxon>
        <taxon>Alteromonadales</taxon>
        <taxon>Psychromonadaceae</taxon>
        <taxon>Psychromonas</taxon>
    </lineage>
</organism>
<dbReference type="KEGG" id="pin:Ping_0776"/>
<comment type="similarity">
    <text evidence="2">Belongs to the NAD(P)-dependent epimerase/dehydratase family.</text>
</comment>
<evidence type="ECO:0000313" key="5">
    <source>
        <dbReference type="Proteomes" id="UP000000639"/>
    </source>
</evidence>
<evidence type="ECO:0000256" key="1">
    <source>
        <dbReference type="ARBA" id="ARBA00005125"/>
    </source>
</evidence>
<comment type="pathway">
    <text evidence="1">Bacterial outer membrane biogenesis; LPS O-antigen biosynthesis.</text>
</comment>
<protein>
    <submittedName>
        <fullName evidence="4">UDP-glucose 4-epimerase</fullName>
    </submittedName>
</protein>
<dbReference type="RefSeq" id="WP_011769186.1">
    <property type="nucleotide sequence ID" value="NC_008709.1"/>
</dbReference>
<dbReference type="InterPro" id="IPR036291">
    <property type="entry name" value="NAD(P)-bd_dom_sf"/>
</dbReference>
<dbReference type="PANTHER" id="PTHR43000">
    <property type="entry name" value="DTDP-D-GLUCOSE 4,6-DEHYDRATASE-RELATED"/>
    <property type="match status" value="1"/>
</dbReference>
<reference evidence="4 5" key="1">
    <citation type="submission" date="2007-01" db="EMBL/GenBank/DDBJ databases">
        <title>Complete sequence of Psychromonas ingrahamii 37.</title>
        <authorList>
            <consortium name="US DOE Joint Genome Institute"/>
            <person name="Copeland A."/>
            <person name="Lucas S."/>
            <person name="Lapidus A."/>
            <person name="Barry K."/>
            <person name="Detter J.C."/>
            <person name="Glavina del Rio T."/>
            <person name="Hammon N."/>
            <person name="Israni S."/>
            <person name="Dalin E."/>
            <person name="Tice H."/>
            <person name="Pitluck S."/>
            <person name="Thompson L.S."/>
            <person name="Brettin T."/>
            <person name="Bruce D."/>
            <person name="Han C."/>
            <person name="Tapia R."/>
            <person name="Schmutz J."/>
            <person name="Larimer F."/>
            <person name="Land M."/>
            <person name="Hauser L."/>
            <person name="Kyrpides N."/>
            <person name="Ivanova N."/>
            <person name="Staley J."/>
            <person name="Richardson P."/>
        </authorList>
    </citation>
    <scope>NUCLEOTIDE SEQUENCE [LARGE SCALE GENOMIC DNA]</scope>
    <source>
        <strain evidence="4 5">37</strain>
    </source>
</reference>